<accession>A0A177B315</accession>
<evidence type="ECO:0000313" key="2">
    <source>
        <dbReference type="EMBL" id="OAF68675.1"/>
    </source>
</evidence>
<dbReference type="Proteomes" id="UP000078046">
    <property type="component" value="Unassembled WGS sequence"/>
</dbReference>
<dbReference type="OrthoDB" id="14833at2759"/>
<feature type="region of interest" description="Disordered" evidence="1">
    <location>
        <begin position="120"/>
        <end position="139"/>
    </location>
</feature>
<sequence>MHNSQKNENIEIFYRRMCEADSYLTLLTEKKKNLIKRIHDITSTTLIALERRKIFENLIKKIDVFIESTTTCIILLQISKQNVVCPRESFIPLSNLNIAGYESYSNSNDNVAGSVHSFNVSSASSNSNSITPETEENQE</sequence>
<keyword evidence="3" id="KW-1185">Reference proteome</keyword>
<feature type="compositionally biased region" description="Low complexity" evidence="1">
    <location>
        <begin position="120"/>
        <end position="129"/>
    </location>
</feature>
<dbReference type="EMBL" id="LWCA01000405">
    <property type="protein sequence ID" value="OAF68675.1"/>
    <property type="molecule type" value="Genomic_DNA"/>
</dbReference>
<name>A0A177B315_9BILA</name>
<protein>
    <submittedName>
        <fullName evidence="2">Uncharacterized protein</fullName>
    </submittedName>
</protein>
<reference evidence="2 3" key="1">
    <citation type="submission" date="2016-04" db="EMBL/GenBank/DDBJ databases">
        <title>The genome of Intoshia linei affirms orthonectids as highly simplified spiralians.</title>
        <authorList>
            <person name="Mikhailov K.V."/>
            <person name="Slusarev G.S."/>
            <person name="Nikitin M.A."/>
            <person name="Logacheva M.D."/>
            <person name="Penin A."/>
            <person name="Aleoshin V."/>
            <person name="Panchin Y.V."/>
        </authorList>
    </citation>
    <scope>NUCLEOTIDE SEQUENCE [LARGE SCALE GENOMIC DNA]</scope>
    <source>
        <strain evidence="2">Intl2013</strain>
        <tissue evidence="2">Whole animal</tissue>
    </source>
</reference>
<gene>
    <name evidence="2" type="ORF">A3Q56_03587</name>
</gene>
<proteinExistence type="predicted"/>
<feature type="non-terminal residue" evidence="2">
    <location>
        <position position="139"/>
    </location>
</feature>
<comment type="caution">
    <text evidence="2">The sequence shown here is derived from an EMBL/GenBank/DDBJ whole genome shotgun (WGS) entry which is preliminary data.</text>
</comment>
<dbReference type="AlphaFoldDB" id="A0A177B315"/>
<evidence type="ECO:0000313" key="3">
    <source>
        <dbReference type="Proteomes" id="UP000078046"/>
    </source>
</evidence>
<evidence type="ECO:0000256" key="1">
    <source>
        <dbReference type="SAM" id="MobiDB-lite"/>
    </source>
</evidence>
<organism evidence="2 3">
    <name type="scientific">Intoshia linei</name>
    <dbReference type="NCBI Taxonomy" id="1819745"/>
    <lineage>
        <taxon>Eukaryota</taxon>
        <taxon>Metazoa</taxon>
        <taxon>Spiralia</taxon>
        <taxon>Lophotrochozoa</taxon>
        <taxon>Mesozoa</taxon>
        <taxon>Orthonectida</taxon>
        <taxon>Rhopaluridae</taxon>
        <taxon>Intoshia</taxon>
    </lineage>
</organism>